<keyword evidence="2" id="KW-1185">Reference proteome</keyword>
<dbReference type="OrthoDB" id="414175at2759"/>
<protein>
    <submittedName>
        <fullName evidence="1">Uncharacterized protein</fullName>
    </submittedName>
</protein>
<dbReference type="AlphaFoldDB" id="A0A2G9TF86"/>
<proteinExistence type="predicted"/>
<dbReference type="EMBL" id="KZ374041">
    <property type="protein sequence ID" value="PIO56634.1"/>
    <property type="molecule type" value="Genomic_DNA"/>
</dbReference>
<organism evidence="1 2">
    <name type="scientific">Teladorsagia circumcincta</name>
    <name type="common">Brown stomach worm</name>
    <name type="synonym">Ostertagia circumcincta</name>
    <dbReference type="NCBI Taxonomy" id="45464"/>
    <lineage>
        <taxon>Eukaryota</taxon>
        <taxon>Metazoa</taxon>
        <taxon>Ecdysozoa</taxon>
        <taxon>Nematoda</taxon>
        <taxon>Chromadorea</taxon>
        <taxon>Rhabditida</taxon>
        <taxon>Rhabditina</taxon>
        <taxon>Rhabditomorpha</taxon>
        <taxon>Strongyloidea</taxon>
        <taxon>Trichostrongylidae</taxon>
        <taxon>Teladorsagia</taxon>
    </lineage>
</organism>
<sequence>CLASVGIYPVDSRDEKHRQRFLPWKPEHHYHADLTKSFLMDPIEHWGPSIFHENLISMHHLQPEELRLIDGLLYGVAAGIWNRTQPLVENTLEPPPPS</sequence>
<evidence type="ECO:0000313" key="2">
    <source>
        <dbReference type="Proteomes" id="UP000230423"/>
    </source>
</evidence>
<dbReference type="Proteomes" id="UP000230423">
    <property type="component" value="Unassembled WGS sequence"/>
</dbReference>
<gene>
    <name evidence="1" type="ORF">TELCIR_21966</name>
</gene>
<evidence type="ECO:0000313" key="1">
    <source>
        <dbReference type="EMBL" id="PIO56634.1"/>
    </source>
</evidence>
<feature type="non-terminal residue" evidence="1">
    <location>
        <position position="1"/>
    </location>
</feature>
<name>A0A2G9TF86_TELCI</name>
<reference evidence="1 2" key="1">
    <citation type="submission" date="2015-09" db="EMBL/GenBank/DDBJ databases">
        <title>Draft genome of the parasitic nematode Teladorsagia circumcincta isolate WARC Sus (inbred).</title>
        <authorList>
            <person name="Mitreva M."/>
        </authorList>
    </citation>
    <scope>NUCLEOTIDE SEQUENCE [LARGE SCALE GENOMIC DNA]</scope>
    <source>
        <strain evidence="1 2">S</strain>
    </source>
</reference>
<accession>A0A2G9TF86</accession>